<accession>A0A1I0M7D7</accession>
<reference evidence="2" key="1">
    <citation type="submission" date="2016-10" db="EMBL/GenBank/DDBJ databases">
        <authorList>
            <person name="Varghese N."/>
            <person name="Submissions S."/>
        </authorList>
    </citation>
    <scope>NUCLEOTIDE SEQUENCE [LARGE SCALE GENOMIC DNA]</scope>
    <source>
        <strain evidence="2">CGMCC 1.12402</strain>
    </source>
</reference>
<proteinExistence type="predicted"/>
<dbReference type="Proteomes" id="UP000199437">
    <property type="component" value="Unassembled WGS sequence"/>
</dbReference>
<evidence type="ECO:0000313" key="2">
    <source>
        <dbReference type="Proteomes" id="UP000199437"/>
    </source>
</evidence>
<organism evidence="1 2">
    <name type="scientific">Roseivirga pacifica</name>
    <dbReference type="NCBI Taxonomy" id="1267423"/>
    <lineage>
        <taxon>Bacteria</taxon>
        <taxon>Pseudomonadati</taxon>
        <taxon>Bacteroidota</taxon>
        <taxon>Cytophagia</taxon>
        <taxon>Cytophagales</taxon>
        <taxon>Roseivirgaceae</taxon>
        <taxon>Roseivirga</taxon>
    </lineage>
</organism>
<keyword evidence="2" id="KW-1185">Reference proteome</keyword>
<evidence type="ECO:0008006" key="3">
    <source>
        <dbReference type="Google" id="ProtNLM"/>
    </source>
</evidence>
<sequence>MLGLALAVWACNGGGDEEPTAQELVVEALAKTWEIAPGSSVVFQGLDASVFWADFELSFTDRRNFTAVGVPSGYSDVWPASGTFTFPDPDDPNLIERSDGVFIRLEIISETKVDLVFDLEDSGGNAFGTGGSYRFSLVPSS</sequence>
<dbReference type="EMBL" id="FOIR01000001">
    <property type="protein sequence ID" value="SEV84397.1"/>
    <property type="molecule type" value="Genomic_DNA"/>
</dbReference>
<protein>
    <recommendedName>
        <fullName evidence="3">Lipocalin-like domain-containing protein</fullName>
    </recommendedName>
</protein>
<evidence type="ECO:0000313" key="1">
    <source>
        <dbReference type="EMBL" id="SEV84397.1"/>
    </source>
</evidence>
<name>A0A1I0M7D7_9BACT</name>
<dbReference type="AlphaFoldDB" id="A0A1I0M7D7"/>
<gene>
    <name evidence="1" type="ORF">SAMN05216290_0149</name>
</gene>
<dbReference type="STRING" id="1267423.SAMN05216290_0149"/>